<dbReference type="AntiFam" id="ANF00227">
    <property type="entry name" value="Shadow ORF (opposite hmrR)"/>
</dbReference>
<dbReference type="PROSITE" id="PS50192">
    <property type="entry name" value="T_SNARE"/>
    <property type="match status" value="1"/>
</dbReference>
<dbReference type="InterPro" id="IPR027469">
    <property type="entry name" value="Cation_efflux_TMD_sf"/>
</dbReference>
<dbReference type="SUPFAM" id="SSF55785">
    <property type="entry name" value="PYP-like sensor domain (PAS domain)"/>
    <property type="match status" value="1"/>
</dbReference>
<evidence type="ECO:0000256" key="2">
    <source>
        <dbReference type="ARBA" id="ARBA00022519"/>
    </source>
</evidence>
<evidence type="ECO:0008006" key="17">
    <source>
        <dbReference type="Google" id="ProtNLM"/>
    </source>
</evidence>
<feature type="compositionally biased region" description="Gly residues" evidence="9">
    <location>
        <begin position="131"/>
        <end position="142"/>
    </location>
</feature>
<feature type="transmembrane region" description="Helical" evidence="10">
    <location>
        <begin position="277"/>
        <end position="297"/>
    </location>
</feature>
<dbReference type="InterPro" id="IPR004089">
    <property type="entry name" value="MCPsignal_dom"/>
</dbReference>
<keyword evidence="2" id="KW-0997">Cell inner membrane</keyword>
<evidence type="ECO:0000313" key="15">
    <source>
        <dbReference type="EMBL" id="CAE7502594.1"/>
    </source>
</evidence>
<dbReference type="Gene3D" id="6.10.340.10">
    <property type="match status" value="1"/>
</dbReference>
<feature type="compositionally biased region" description="Basic and acidic residues" evidence="9">
    <location>
        <begin position="156"/>
        <end position="165"/>
    </location>
</feature>
<keyword evidence="2" id="KW-1003">Cell membrane</keyword>
<dbReference type="PROSITE" id="PS50112">
    <property type="entry name" value="PAS"/>
    <property type="match status" value="1"/>
</dbReference>
<evidence type="ECO:0000313" key="16">
    <source>
        <dbReference type="Proteomes" id="UP000601435"/>
    </source>
</evidence>
<dbReference type="Gene3D" id="3.30.450.20">
    <property type="entry name" value="PAS domain"/>
    <property type="match status" value="1"/>
</dbReference>
<comment type="caution">
    <text evidence="15">The sequence shown here is derived from an EMBL/GenBank/DDBJ whole genome shotgun (WGS) entry which is preliminary data.</text>
</comment>
<feature type="transmembrane region" description="Helical" evidence="10">
    <location>
        <begin position="250"/>
        <end position="271"/>
    </location>
</feature>
<dbReference type="SUPFAM" id="SSF58104">
    <property type="entry name" value="Methyl-accepting chemotaxis protein (MCP) signaling domain"/>
    <property type="match status" value="1"/>
</dbReference>
<dbReference type="Proteomes" id="UP000601435">
    <property type="component" value="Unassembled WGS sequence"/>
</dbReference>
<evidence type="ECO:0000256" key="1">
    <source>
        <dbReference type="ARBA" id="ARBA00004429"/>
    </source>
</evidence>
<evidence type="ECO:0000256" key="6">
    <source>
        <dbReference type="ARBA" id="ARBA00023224"/>
    </source>
</evidence>
<keyword evidence="6 8" id="KW-0807">Transducer</keyword>
<evidence type="ECO:0000259" key="11">
    <source>
        <dbReference type="PROSITE" id="PS50111"/>
    </source>
</evidence>
<feature type="transmembrane region" description="Helical" evidence="10">
    <location>
        <begin position="590"/>
        <end position="610"/>
    </location>
</feature>
<feature type="domain" description="HAMP" evidence="14">
    <location>
        <begin position="610"/>
        <end position="663"/>
    </location>
</feature>
<gene>
    <name evidence="15" type="ORF">SNEC2469_LOCUS14317</name>
</gene>
<keyword evidence="3 10" id="KW-0812">Transmembrane</keyword>
<dbReference type="AlphaFoldDB" id="A0A812T276"/>
<dbReference type="PANTHER" id="PTHR32089">
    <property type="entry name" value="METHYL-ACCEPTING CHEMOTAXIS PROTEIN MCPB"/>
    <property type="match status" value="1"/>
</dbReference>
<dbReference type="PROSITE" id="PS50111">
    <property type="entry name" value="CHEMOTAXIS_TRANSDUC_2"/>
    <property type="match status" value="1"/>
</dbReference>
<reference evidence="15" key="1">
    <citation type="submission" date="2021-02" db="EMBL/GenBank/DDBJ databases">
        <authorList>
            <person name="Dougan E. K."/>
            <person name="Rhodes N."/>
            <person name="Thang M."/>
            <person name="Chan C."/>
        </authorList>
    </citation>
    <scope>NUCLEOTIDE SEQUENCE</scope>
</reference>
<dbReference type="InterPro" id="IPR003660">
    <property type="entry name" value="HAMP_dom"/>
</dbReference>
<dbReference type="Gene3D" id="1.10.287.950">
    <property type="entry name" value="Methyl-accepting chemotaxis protein"/>
    <property type="match status" value="1"/>
</dbReference>
<dbReference type="SUPFAM" id="SSF161111">
    <property type="entry name" value="Cation efflux protein transmembrane domain-like"/>
    <property type="match status" value="1"/>
</dbReference>
<dbReference type="InterPro" id="IPR013655">
    <property type="entry name" value="PAS_fold_3"/>
</dbReference>
<feature type="domain" description="T-SNARE coiled-coil homology" evidence="13">
    <location>
        <begin position="884"/>
        <end position="946"/>
    </location>
</feature>
<feature type="transmembrane region" description="Helical" evidence="10">
    <location>
        <begin position="186"/>
        <end position="208"/>
    </location>
</feature>
<evidence type="ECO:0000256" key="5">
    <source>
        <dbReference type="ARBA" id="ARBA00023136"/>
    </source>
</evidence>
<dbReference type="SMART" id="SM00283">
    <property type="entry name" value="MA"/>
    <property type="match status" value="1"/>
</dbReference>
<dbReference type="InterPro" id="IPR035965">
    <property type="entry name" value="PAS-like_dom_sf"/>
</dbReference>
<dbReference type="CDD" id="cd00130">
    <property type="entry name" value="PAS"/>
    <property type="match status" value="1"/>
</dbReference>
<keyword evidence="5 10" id="KW-0472">Membrane</keyword>
<evidence type="ECO:0000256" key="10">
    <source>
        <dbReference type="SAM" id="Phobius"/>
    </source>
</evidence>
<dbReference type="InterPro" id="IPR000727">
    <property type="entry name" value="T_SNARE_dom"/>
</dbReference>
<dbReference type="Pfam" id="PF01545">
    <property type="entry name" value="Cation_efflux"/>
    <property type="match status" value="1"/>
</dbReference>
<dbReference type="PANTHER" id="PTHR32089:SF112">
    <property type="entry name" value="LYSOZYME-LIKE PROTEIN-RELATED"/>
    <property type="match status" value="1"/>
</dbReference>
<feature type="transmembrane region" description="Helical" evidence="10">
    <location>
        <begin position="317"/>
        <end position="334"/>
    </location>
</feature>
<feature type="transmembrane region" description="Helical" evidence="10">
    <location>
        <begin position="566"/>
        <end position="584"/>
    </location>
</feature>
<dbReference type="PROSITE" id="PS50885">
    <property type="entry name" value="HAMP"/>
    <property type="match status" value="1"/>
</dbReference>
<feature type="domain" description="PAS" evidence="12">
    <location>
        <begin position="425"/>
        <end position="476"/>
    </location>
</feature>
<protein>
    <recommendedName>
        <fullName evidence="17">Aerotaxis receptor</fullName>
    </recommendedName>
</protein>
<organism evidence="15 16">
    <name type="scientific">Symbiodinium necroappetens</name>
    <dbReference type="NCBI Taxonomy" id="1628268"/>
    <lineage>
        <taxon>Eukaryota</taxon>
        <taxon>Sar</taxon>
        <taxon>Alveolata</taxon>
        <taxon>Dinophyceae</taxon>
        <taxon>Suessiales</taxon>
        <taxon>Symbiodiniaceae</taxon>
        <taxon>Symbiodinium</taxon>
    </lineage>
</organism>
<name>A0A812T276_9DINO</name>
<dbReference type="OrthoDB" id="447251at2759"/>
<keyword evidence="16" id="KW-1185">Reference proteome</keyword>
<dbReference type="Pfam" id="PF08447">
    <property type="entry name" value="PAS_3"/>
    <property type="match status" value="1"/>
</dbReference>
<feature type="region of interest" description="Disordered" evidence="9">
    <location>
        <begin position="131"/>
        <end position="169"/>
    </location>
</feature>
<dbReference type="GO" id="GO:0008324">
    <property type="term" value="F:monoatomic cation transmembrane transporter activity"/>
    <property type="evidence" value="ECO:0007669"/>
    <property type="project" value="InterPro"/>
</dbReference>
<dbReference type="GO" id="GO:0005886">
    <property type="term" value="C:plasma membrane"/>
    <property type="evidence" value="ECO:0007669"/>
    <property type="project" value="UniProtKB-SubCell"/>
</dbReference>
<sequence length="988" mass="103152">TLGSARRLAARRVAQGFDHAAVRDPAAGALRDHALELGLERGQPRDPLLHLLQVPAGDGISRRAALLRPIGQAQQVADRLERKAELAGVADEGQALHRGRVVEPLVAPRAGRTRQQADLLVVADGLHFAAGRGGDPADGQSGGPARRRGRGGAAETKGRRPEEHMAAGCCNQTPKFDGLSRGFRRALWLVIAINATMFVVEMAAGALAGSQALKADALDFLGDTLTYGLSLFVLGMSLRARATAALVKGVSLAAMGLLVFASTAYQVLVLGLPNAPVMGLIGLLALAANLASVLVLLRYKDGDSNVRSVWLCSRNDAIGNVAVLAAAGGVALTGTAWPDLLVAALMAGLFLWSAAQIIRQALEALTPHAEFGVRAMPHGIAAPASADCHCPMSRAETLSSMMRAVTPTGRESRFEADELIVSKTDLKGRITYCNDVFQRVAGFRETELLGQPHSIIRHPDMPRCVFKLLWDTIEAGGEIFAYVINMAKSGDHYWVLAHVTPSYGPRGELVGYHSNRRKPAAEAVAKAAALYRDLRAIEESQANRKQGMAAATEKLQSLLAEQGARLAALFGGLCSFAVFVLAWLPVPPAVLSAVAGLTLLSAALAFWHLGRVAGWIGRVRQTVEAVAAGDFEHRLVRLDQGGELGGMLRGVNRLIDVTDAFVREAGSTMEAVEQGRYYRLIRPGGLSGHFLQTAERINTATASISGRVRHFAELTDGFEEKVGRVVEAVAGSAGELQSTADHLTGLAAAATRQSTSAAAATEQASSNVQAVANSTGELAASIAEIARQVAEAESATTAAGRKAEAANKLVGALNAAADEIGSVVSLISEISDQTNLLALNATIEAARAGEAGKGFAVVAGEVKNLAGQTGQATEQIQTQVAAIRSATTEAVAAIEAIVGSIAEVSGMSGSIAAAVDQQTSATDAITRNVQEASSGTEEVARSTEQVSASAGETDRASRDVAAAAAELARQAEHLRGDVDHYLQAARVA</sequence>
<dbReference type="EMBL" id="CAJNJA010022938">
    <property type="protein sequence ID" value="CAE7502594.1"/>
    <property type="molecule type" value="Genomic_DNA"/>
</dbReference>
<evidence type="ECO:0000259" key="12">
    <source>
        <dbReference type="PROSITE" id="PS50112"/>
    </source>
</evidence>
<comment type="subcellular location">
    <subcellularLocation>
        <location evidence="1">Cell inner membrane</location>
        <topology evidence="1">Multi-pass membrane protein</topology>
    </subcellularLocation>
</comment>
<accession>A0A812T276</accession>
<proteinExistence type="inferred from homology"/>
<dbReference type="GO" id="GO:0007165">
    <property type="term" value="P:signal transduction"/>
    <property type="evidence" value="ECO:0007669"/>
    <property type="project" value="UniProtKB-KW"/>
</dbReference>
<feature type="non-terminal residue" evidence="15">
    <location>
        <position position="1"/>
    </location>
</feature>
<dbReference type="NCBIfam" id="TIGR00229">
    <property type="entry name" value="sensory_box"/>
    <property type="match status" value="1"/>
</dbReference>
<evidence type="ECO:0000256" key="3">
    <source>
        <dbReference type="ARBA" id="ARBA00022692"/>
    </source>
</evidence>
<dbReference type="Pfam" id="PF00015">
    <property type="entry name" value="MCPsignal"/>
    <property type="match status" value="1"/>
</dbReference>
<evidence type="ECO:0000259" key="13">
    <source>
        <dbReference type="PROSITE" id="PS50192"/>
    </source>
</evidence>
<dbReference type="Gene3D" id="1.20.1510.10">
    <property type="entry name" value="Cation efflux protein transmembrane domain"/>
    <property type="match status" value="1"/>
</dbReference>
<feature type="transmembrane region" description="Helical" evidence="10">
    <location>
        <begin position="220"/>
        <end position="238"/>
    </location>
</feature>
<evidence type="ECO:0000259" key="14">
    <source>
        <dbReference type="PROSITE" id="PS50885"/>
    </source>
</evidence>
<comment type="similarity">
    <text evidence="7">Belongs to the methyl-accepting chemotaxis (MCP) protein family.</text>
</comment>
<feature type="compositionally biased region" description="Polar residues" evidence="9">
    <location>
        <begin position="930"/>
        <end position="950"/>
    </location>
</feature>
<evidence type="ECO:0000256" key="9">
    <source>
        <dbReference type="SAM" id="MobiDB-lite"/>
    </source>
</evidence>
<keyword evidence="4 10" id="KW-1133">Transmembrane helix</keyword>
<dbReference type="InterPro" id="IPR058533">
    <property type="entry name" value="Cation_efflux_TM"/>
</dbReference>
<evidence type="ECO:0000256" key="7">
    <source>
        <dbReference type="ARBA" id="ARBA00029447"/>
    </source>
</evidence>
<evidence type="ECO:0000256" key="4">
    <source>
        <dbReference type="ARBA" id="ARBA00022989"/>
    </source>
</evidence>
<feature type="domain" description="Methyl-accepting transducer" evidence="11">
    <location>
        <begin position="732"/>
        <end position="961"/>
    </location>
</feature>
<dbReference type="CDD" id="cd11386">
    <property type="entry name" value="MCP_signal"/>
    <property type="match status" value="1"/>
</dbReference>
<evidence type="ECO:0000256" key="8">
    <source>
        <dbReference type="PROSITE-ProRule" id="PRU00284"/>
    </source>
</evidence>
<feature type="region of interest" description="Disordered" evidence="9">
    <location>
        <begin position="930"/>
        <end position="956"/>
    </location>
</feature>
<dbReference type="InterPro" id="IPR000014">
    <property type="entry name" value="PAS"/>
</dbReference>